<keyword evidence="3" id="KW-1185">Reference proteome</keyword>
<organism evidence="2 3">
    <name type="scientific">Acipenser ruthenus</name>
    <name type="common">Sterlet sturgeon</name>
    <dbReference type="NCBI Taxonomy" id="7906"/>
    <lineage>
        <taxon>Eukaryota</taxon>
        <taxon>Metazoa</taxon>
        <taxon>Chordata</taxon>
        <taxon>Craniata</taxon>
        <taxon>Vertebrata</taxon>
        <taxon>Euteleostomi</taxon>
        <taxon>Actinopterygii</taxon>
        <taxon>Chondrostei</taxon>
        <taxon>Acipenseriformes</taxon>
        <taxon>Acipenseridae</taxon>
        <taxon>Acipenser</taxon>
    </lineage>
</organism>
<evidence type="ECO:0000313" key="2">
    <source>
        <dbReference type="EMBL" id="RXM95508.1"/>
    </source>
</evidence>
<feature type="compositionally biased region" description="Basic and acidic residues" evidence="1">
    <location>
        <begin position="108"/>
        <end position="121"/>
    </location>
</feature>
<comment type="caution">
    <text evidence="2">The sequence shown here is derived from an EMBL/GenBank/DDBJ whole genome shotgun (WGS) entry which is preliminary data.</text>
</comment>
<feature type="region of interest" description="Disordered" evidence="1">
    <location>
        <begin position="46"/>
        <end position="144"/>
    </location>
</feature>
<reference evidence="2 3" key="1">
    <citation type="submission" date="2019-01" db="EMBL/GenBank/DDBJ databases">
        <title>Draft Genome and Complete Hox-Cluster Characterization of the Sterlet Sturgeon (Acipenser ruthenus).</title>
        <authorList>
            <person name="Wei Q."/>
        </authorList>
    </citation>
    <scope>NUCLEOTIDE SEQUENCE [LARGE SCALE GENOMIC DNA]</scope>
    <source>
        <strain evidence="2">WHYD16114868_AA</strain>
        <tissue evidence="2">Blood</tissue>
    </source>
</reference>
<name>A0A444V540_ACIRT</name>
<dbReference type="Proteomes" id="UP000289886">
    <property type="component" value="Unassembled WGS sequence"/>
</dbReference>
<evidence type="ECO:0000313" key="3">
    <source>
        <dbReference type="Proteomes" id="UP000289886"/>
    </source>
</evidence>
<evidence type="ECO:0000256" key="1">
    <source>
        <dbReference type="SAM" id="MobiDB-lite"/>
    </source>
</evidence>
<feature type="region of interest" description="Disordered" evidence="1">
    <location>
        <begin position="1"/>
        <end position="25"/>
    </location>
</feature>
<sequence>MRNGNRAGVPNGNQTAPPLHIPKRDPETLHMGVMCHTVKISRLRCGKTRPAVDRERKASPTRRGNTKKFNDNPVHKVHKKDVDLRPPLPEQERRERKFSDFNSLNTHRRTDLQEKTFRQGDLKFPGPQKPYVPSDSHESSRGETLTIKVDMKRSMTKCR</sequence>
<proteinExistence type="predicted"/>
<dbReference type="AlphaFoldDB" id="A0A444V540"/>
<accession>A0A444V540</accession>
<dbReference type="EMBL" id="SCEB01002322">
    <property type="protein sequence ID" value="RXM95508.1"/>
    <property type="molecule type" value="Genomic_DNA"/>
</dbReference>
<protein>
    <submittedName>
        <fullName evidence="2">Uncharacterized protein</fullName>
    </submittedName>
</protein>
<gene>
    <name evidence="2" type="ORF">EOD39_16797</name>
</gene>
<feature type="compositionally biased region" description="Basic and acidic residues" evidence="1">
    <location>
        <begin position="68"/>
        <end position="99"/>
    </location>
</feature>